<dbReference type="Proteomes" id="UP000007648">
    <property type="component" value="Unassembled WGS sequence"/>
</dbReference>
<feature type="domain" description="KRAB" evidence="1">
    <location>
        <begin position="5"/>
        <end position="49"/>
    </location>
</feature>
<dbReference type="HOGENOM" id="CLU_002678_69_8_1"/>
<name>G3VKN9_SARHA</name>
<dbReference type="PANTHER" id="PTHR23232">
    <property type="entry name" value="KRAB DOMAIN C2H2 ZINC FINGER"/>
    <property type="match status" value="1"/>
</dbReference>
<dbReference type="Pfam" id="PF01352">
    <property type="entry name" value="KRAB"/>
    <property type="match status" value="1"/>
</dbReference>
<evidence type="ECO:0000313" key="2">
    <source>
        <dbReference type="Ensembl" id="ENSSHAP00000003744.2"/>
    </source>
</evidence>
<dbReference type="Gene3D" id="6.10.140.140">
    <property type="match status" value="1"/>
</dbReference>
<dbReference type="PANTHER" id="PTHR23232:SF117">
    <property type="entry name" value="KRAB DOMAIN-CONTAINING PROTEIN"/>
    <property type="match status" value="1"/>
</dbReference>
<dbReference type="AlphaFoldDB" id="G3VKN9"/>
<evidence type="ECO:0000313" key="3">
    <source>
        <dbReference type="Proteomes" id="UP000007648"/>
    </source>
</evidence>
<dbReference type="PROSITE" id="PS50805">
    <property type="entry name" value="KRAB"/>
    <property type="match status" value="1"/>
</dbReference>
<dbReference type="InterPro" id="IPR036051">
    <property type="entry name" value="KRAB_dom_sf"/>
</dbReference>
<dbReference type="GO" id="GO:0006355">
    <property type="term" value="P:regulation of DNA-templated transcription"/>
    <property type="evidence" value="ECO:0007669"/>
    <property type="project" value="InterPro"/>
</dbReference>
<accession>G3VKN9</accession>
<dbReference type="InterPro" id="IPR001909">
    <property type="entry name" value="KRAB"/>
</dbReference>
<dbReference type="SUPFAM" id="SSF109640">
    <property type="entry name" value="KRAB domain (Kruppel-associated box)"/>
    <property type="match status" value="1"/>
</dbReference>
<reference evidence="2 3" key="1">
    <citation type="journal article" date="2011" name="Proc. Natl. Acad. Sci. U.S.A.">
        <title>Genetic diversity and population structure of the endangered marsupial Sarcophilus harrisii (Tasmanian devil).</title>
        <authorList>
            <person name="Miller W."/>
            <person name="Hayes V.M."/>
            <person name="Ratan A."/>
            <person name="Petersen D.C."/>
            <person name="Wittekindt N.E."/>
            <person name="Miller J."/>
            <person name="Walenz B."/>
            <person name="Knight J."/>
            <person name="Qi J."/>
            <person name="Zhao F."/>
            <person name="Wang Q."/>
            <person name="Bedoya-Reina O.C."/>
            <person name="Katiyar N."/>
            <person name="Tomsho L.P."/>
            <person name="Kasson L.M."/>
            <person name="Hardie R.A."/>
            <person name="Woodbridge P."/>
            <person name="Tindall E.A."/>
            <person name="Bertelsen M.F."/>
            <person name="Dixon D."/>
            <person name="Pyecroft S."/>
            <person name="Helgen K.M."/>
            <person name="Lesk A.M."/>
            <person name="Pringle T.H."/>
            <person name="Patterson N."/>
            <person name="Zhang Y."/>
            <person name="Kreiss A."/>
            <person name="Woods G.M."/>
            <person name="Jones M.E."/>
            <person name="Schuster S.C."/>
        </authorList>
    </citation>
    <scope>NUCLEOTIDE SEQUENCE [LARGE SCALE GENOMIC DNA]</scope>
</reference>
<sequence>MTELVTFKDVAVDFSPEEWGLLDPDQKELHKEVMLENAENLLSLGKENK</sequence>
<protein>
    <recommendedName>
        <fullName evidence="1">KRAB domain-containing protein</fullName>
    </recommendedName>
</protein>
<dbReference type="GeneTree" id="ENSGT00940000161954"/>
<organism evidence="2 3">
    <name type="scientific">Sarcophilus harrisii</name>
    <name type="common">Tasmanian devil</name>
    <name type="synonym">Sarcophilus laniarius</name>
    <dbReference type="NCBI Taxonomy" id="9305"/>
    <lineage>
        <taxon>Eukaryota</taxon>
        <taxon>Metazoa</taxon>
        <taxon>Chordata</taxon>
        <taxon>Craniata</taxon>
        <taxon>Vertebrata</taxon>
        <taxon>Euteleostomi</taxon>
        <taxon>Mammalia</taxon>
        <taxon>Metatheria</taxon>
        <taxon>Dasyuromorphia</taxon>
        <taxon>Dasyuridae</taxon>
        <taxon>Sarcophilus</taxon>
    </lineage>
</organism>
<reference evidence="2" key="3">
    <citation type="submission" date="2025-09" db="UniProtKB">
        <authorList>
            <consortium name="Ensembl"/>
        </authorList>
    </citation>
    <scope>IDENTIFICATION</scope>
</reference>
<evidence type="ECO:0000259" key="1">
    <source>
        <dbReference type="PROSITE" id="PS50805"/>
    </source>
</evidence>
<dbReference type="CDD" id="cd07765">
    <property type="entry name" value="KRAB_A-box"/>
    <property type="match status" value="1"/>
</dbReference>
<reference evidence="2" key="2">
    <citation type="submission" date="2025-08" db="UniProtKB">
        <authorList>
            <consortium name="Ensembl"/>
        </authorList>
    </citation>
    <scope>IDENTIFICATION</scope>
</reference>
<dbReference type="eggNOG" id="KOG1721">
    <property type="taxonomic scope" value="Eukaryota"/>
</dbReference>
<keyword evidence="3" id="KW-1185">Reference proteome</keyword>
<dbReference type="SMART" id="SM00349">
    <property type="entry name" value="KRAB"/>
    <property type="match status" value="1"/>
</dbReference>
<dbReference type="InterPro" id="IPR050169">
    <property type="entry name" value="Krueppel_C2H2_ZnF"/>
</dbReference>
<dbReference type="InParanoid" id="G3VKN9"/>
<dbReference type="Ensembl" id="ENSSHAT00000003781.2">
    <property type="protein sequence ID" value="ENSSHAP00000003744.2"/>
    <property type="gene ID" value="ENSSHAG00000003294.2"/>
</dbReference>
<proteinExistence type="predicted"/>